<sequence length="87" mass="9268">MPLALPISAEDVADALFMSVTTLVGFLVGGVIGLAVGLFAGYAYLDLTSRIADLEAAVNSLVRERDDLRERVAELEAARDVATDRDD</sequence>
<dbReference type="AlphaFoldDB" id="A0A2G1WGS0"/>
<keyword evidence="2" id="KW-1133">Transmembrane helix</keyword>
<dbReference type="EMBL" id="NHOA01000114">
    <property type="protein sequence ID" value="PHQ38184.1"/>
    <property type="molecule type" value="Genomic_DNA"/>
</dbReference>
<feature type="transmembrane region" description="Helical" evidence="2">
    <location>
        <begin position="20"/>
        <end position="45"/>
    </location>
</feature>
<evidence type="ECO:0000313" key="4">
    <source>
        <dbReference type="Proteomes" id="UP000222824"/>
    </source>
</evidence>
<evidence type="ECO:0000313" key="3">
    <source>
        <dbReference type="EMBL" id="PHQ38184.1"/>
    </source>
</evidence>
<dbReference type="Proteomes" id="UP000222824">
    <property type="component" value="Unassembled WGS sequence"/>
</dbReference>
<accession>A0A2G1WGS0</accession>
<reference evidence="3 4" key="1">
    <citation type="journal article" date="2014" name="Front. Microbiol.">
        <title>Population and genomic analysis of the genus Halorubrum.</title>
        <authorList>
            <person name="Fullmer M.S."/>
            <person name="Soucy S.M."/>
            <person name="Swithers K.S."/>
            <person name="Makkay A.M."/>
            <person name="Wheeler R."/>
            <person name="Ventosa A."/>
            <person name="Gogarten J.P."/>
            <person name="Papke R.T."/>
        </authorList>
    </citation>
    <scope>NUCLEOTIDE SEQUENCE [LARGE SCALE GENOMIC DNA]</scope>
    <source>
        <strain evidence="3 4">C49</strain>
    </source>
</reference>
<dbReference type="RefSeq" id="WP_099256021.1">
    <property type="nucleotide sequence ID" value="NZ_NHOA01000114.1"/>
</dbReference>
<keyword evidence="4" id="KW-1185">Reference proteome</keyword>
<dbReference type="OrthoDB" id="330919at2157"/>
<keyword evidence="2" id="KW-0472">Membrane</keyword>
<evidence type="ECO:0000256" key="2">
    <source>
        <dbReference type="SAM" id="Phobius"/>
    </source>
</evidence>
<keyword evidence="2" id="KW-0812">Transmembrane</keyword>
<organism evidence="3 4">
    <name type="scientific">Halorubrum persicum</name>
    <dbReference type="NCBI Taxonomy" id="1383844"/>
    <lineage>
        <taxon>Archaea</taxon>
        <taxon>Methanobacteriati</taxon>
        <taxon>Methanobacteriota</taxon>
        <taxon>Stenosarchaea group</taxon>
        <taxon>Halobacteria</taxon>
        <taxon>Halobacteriales</taxon>
        <taxon>Haloferacaceae</taxon>
        <taxon>Halorubrum</taxon>
    </lineage>
</organism>
<keyword evidence="1" id="KW-0175">Coiled coil</keyword>
<gene>
    <name evidence="3" type="ORF">DJ69_13030</name>
</gene>
<feature type="coiled-coil region" evidence="1">
    <location>
        <begin position="44"/>
        <end position="85"/>
    </location>
</feature>
<name>A0A2G1WGS0_9EURY</name>
<proteinExistence type="predicted"/>
<protein>
    <submittedName>
        <fullName evidence="3">Uncharacterized protein</fullName>
    </submittedName>
</protein>
<evidence type="ECO:0000256" key="1">
    <source>
        <dbReference type="SAM" id="Coils"/>
    </source>
</evidence>
<comment type="caution">
    <text evidence="3">The sequence shown here is derived from an EMBL/GenBank/DDBJ whole genome shotgun (WGS) entry which is preliminary data.</text>
</comment>